<evidence type="ECO:0000256" key="1">
    <source>
        <dbReference type="SAM" id="Phobius"/>
    </source>
</evidence>
<dbReference type="Proteomes" id="UP000619033">
    <property type="component" value="Unassembled WGS sequence"/>
</dbReference>
<keyword evidence="1" id="KW-1133">Transmembrane helix</keyword>
<evidence type="ECO:0000313" key="2">
    <source>
        <dbReference type="EMBL" id="MBL4926499.1"/>
    </source>
</evidence>
<dbReference type="Pfam" id="PF11157">
    <property type="entry name" value="DUF2937"/>
    <property type="match status" value="1"/>
</dbReference>
<keyword evidence="1" id="KW-0472">Membrane</keyword>
<keyword evidence="3" id="KW-1185">Reference proteome</keyword>
<organism evidence="2 3">
    <name type="scientific">Fuscibacter oryzae</name>
    <dbReference type="NCBI Taxonomy" id="2803939"/>
    <lineage>
        <taxon>Bacteria</taxon>
        <taxon>Pseudomonadati</taxon>
        <taxon>Pseudomonadota</taxon>
        <taxon>Alphaproteobacteria</taxon>
        <taxon>Rhodobacterales</taxon>
        <taxon>Paracoccaceae</taxon>
        <taxon>Fuscibacter</taxon>
    </lineage>
</organism>
<evidence type="ECO:0000313" key="3">
    <source>
        <dbReference type="Proteomes" id="UP000619033"/>
    </source>
</evidence>
<accession>A0A8J7SU90</accession>
<reference evidence="2" key="1">
    <citation type="submission" date="2021-01" db="EMBL/GenBank/DDBJ databases">
        <title>Genome seq and assembly of Tabrizicola sp. KVB23.</title>
        <authorList>
            <person name="Chhetri G."/>
        </authorList>
    </citation>
    <scope>NUCLEOTIDE SEQUENCE</scope>
    <source>
        <strain evidence="2">KVB23</strain>
    </source>
</reference>
<dbReference type="EMBL" id="JAESVP010000001">
    <property type="protein sequence ID" value="MBL4926499.1"/>
    <property type="molecule type" value="Genomic_DNA"/>
</dbReference>
<feature type="transmembrane region" description="Helical" evidence="1">
    <location>
        <begin position="136"/>
        <end position="157"/>
    </location>
</feature>
<proteinExistence type="predicted"/>
<gene>
    <name evidence="2" type="ORF">JI744_00140</name>
</gene>
<keyword evidence="1" id="KW-0812">Transmembrane</keyword>
<protein>
    <submittedName>
        <fullName evidence="2">DUF2937 family protein</fullName>
    </submittedName>
</protein>
<dbReference type="InterPro" id="IPR022584">
    <property type="entry name" value="DUF2937"/>
</dbReference>
<name>A0A8J7SU90_9RHOB</name>
<sequence length="163" mass="17177">MIRVLAVVGGVAGAAGLSQFPEFSQQYLQRLAGQVDALRLVVVGFDATAAANGLSREAALAQITGTAFLDDQRADVAQTFARYDRLSANLAALREATPLARLTMPQRLADPQTLAATWDDFRPAMPVTMDGALCAVAGYLGGWLGTGGILGLLLMPFRRRGVA</sequence>
<comment type="caution">
    <text evidence="2">The sequence shown here is derived from an EMBL/GenBank/DDBJ whole genome shotgun (WGS) entry which is preliminary data.</text>
</comment>
<dbReference type="AlphaFoldDB" id="A0A8J7SU90"/>